<accession>A0AAN9DYZ0</accession>
<comment type="caution">
    <text evidence="3">The sequence shown here is derived from an EMBL/GenBank/DDBJ whole genome shotgun (WGS) entry which is preliminary data.</text>
</comment>
<feature type="domain" description="VQ" evidence="2">
    <location>
        <begin position="38"/>
        <end position="64"/>
    </location>
</feature>
<evidence type="ECO:0000313" key="3">
    <source>
        <dbReference type="EMBL" id="KAK7243463.1"/>
    </source>
</evidence>
<evidence type="ECO:0000313" key="4">
    <source>
        <dbReference type="Proteomes" id="UP001372338"/>
    </source>
</evidence>
<dbReference type="InterPro" id="IPR008889">
    <property type="entry name" value="VQ"/>
</dbReference>
<keyword evidence="4" id="KW-1185">Reference proteome</keyword>
<dbReference type="Proteomes" id="UP001372338">
    <property type="component" value="Unassembled WGS sequence"/>
</dbReference>
<feature type="region of interest" description="Disordered" evidence="1">
    <location>
        <begin position="61"/>
        <end position="81"/>
    </location>
</feature>
<dbReference type="Pfam" id="PF05678">
    <property type="entry name" value="VQ"/>
    <property type="match status" value="1"/>
</dbReference>
<dbReference type="PANTHER" id="PTHR33143:SF3">
    <property type="entry name" value="VQ MOTIF-CONTAINING PROTEIN 17-RELATED"/>
    <property type="match status" value="1"/>
</dbReference>
<dbReference type="GO" id="GO:0005634">
    <property type="term" value="C:nucleus"/>
    <property type="evidence" value="ECO:0007669"/>
    <property type="project" value="TreeGrafter"/>
</dbReference>
<protein>
    <recommendedName>
        <fullName evidence="2">VQ domain-containing protein</fullName>
    </recommendedName>
</protein>
<dbReference type="AlphaFoldDB" id="A0AAN9DYZ0"/>
<dbReference type="PANTHER" id="PTHR33143">
    <property type="entry name" value="F16F4.1 PROTEIN-RELATED"/>
    <property type="match status" value="1"/>
</dbReference>
<proteinExistence type="predicted"/>
<organism evidence="3 4">
    <name type="scientific">Crotalaria pallida</name>
    <name type="common">Smooth rattlebox</name>
    <name type="synonym">Crotalaria striata</name>
    <dbReference type="NCBI Taxonomy" id="3830"/>
    <lineage>
        <taxon>Eukaryota</taxon>
        <taxon>Viridiplantae</taxon>
        <taxon>Streptophyta</taxon>
        <taxon>Embryophyta</taxon>
        <taxon>Tracheophyta</taxon>
        <taxon>Spermatophyta</taxon>
        <taxon>Magnoliopsida</taxon>
        <taxon>eudicotyledons</taxon>
        <taxon>Gunneridae</taxon>
        <taxon>Pentapetalae</taxon>
        <taxon>rosids</taxon>
        <taxon>fabids</taxon>
        <taxon>Fabales</taxon>
        <taxon>Fabaceae</taxon>
        <taxon>Papilionoideae</taxon>
        <taxon>50 kb inversion clade</taxon>
        <taxon>genistoids sensu lato</taxon>
        <taxon>core genistoids</taxon>
        <taxon>Crotalarieae</taxon>
        <taxon>Crotalaria</taxon>
    </lineage>
</organism>
<sequence length="163" mass="18863">MTKLHTCYPSSASSKLGIERDSHVISKFKPPKIRIIHIYAPEIIKTDAANFRELVQRLTGKPEDEGAGVRNSKTTAPIKDPMDLYPKKAMIMEDEEEIEDEEEFLNLQNEIRVKNQHQDEEQVEDEIWRRSKSNENKFSGFFDGFSELDGFMEELSSKNIINN</sequence>
<name>A0AAN9DYZ0_CROPI</name>
<evidence type="ECO:0000259" key="2">
    <source>
        <dbReference type="Pfam" id="PF05678"/>
    </source>
</evidence>
<dbReference type="EMBL" id="JAYWIO010000008">
    <property type="protein sequence ID" value="KAK7243463.1"/>
    <property type="molecule type" value="Genomic_DNA"/>
</dbReference>
<gene>
    <name evidence="3" type="ORF">RIF29_38260</name>
</gene>
<dbReference type="InterPro" id="IPR039607">
    <property type="entry name" value="VQ_8/17/18/20/21/25"/>
</dbReference>
<evidence type="ECO:0000256" key="1">
    <source>
        <dbReference type="SAM" id="MobiDB-lite"/>
    </source>
</evidence>
<reference evidence="3 4" key="1">
    <citation type="submission" date="2024-01" db="EMBL/GenBank/DDBJ databases">
        <title>The genomes of 5 underutilized Papilionoideae crops provide insights into root nodulation and disease resistanc.</title>
        <authorList>
            <person name="Yuan L."/>
        </authorList>
    </citation>
    <scope>NUCLEOTIDE SEQUENCE [LARGE SCALE GENOMIC DNA]</scope>
    <source>
        <strain evidence="3">ZHUSHIDOU_FW_LH</strain>
        <tissue evidence="3">Leaf</tissue>
    </source>
</reference>